<feature type="region of interest" description="Disordered" evidence="4">
    <location>
        <begin position="1"/>
        <end position="31"/>
    </location>
</feature>
<feature type="compositionally biased region" description="Low complexity" evidence="4">
    <location>
        <begin position="341"/>
        <end position="357"/>
    </location>
</feature>
<feature type="compositionally biased region" description="Polar residues" evidence="4">
    <location>
        <begin position="470"/>
        <end position="480"/>
    </location>
</feature>
<dbReference type="OrthoDB" id="19679at2759"/>
<evidence type="ECO:0000256" key="3">
    <source>
        <dbReference type="ARBA" id="ARBA00023242"/>
    </source>
</evidence>
<dbReference type="PANTHER" id="PTHR12940">
    <property type="entry name" value="ES-2 PROTEIN - RELATED"/>
    <property type="match status" value="1"/>
</dbReference>
<protein>
    <submittedName>
        <fullName evidence="5">Nuclear protein es2</fullName>
    </submittedName>
</protein>
<dbReference type="EMBL" id="KE148147">
    <property type="protein sequence ID" value="EPE09648.1"/>
    <property type="molecule type" value="Genomic_DNA"/>
</dbReference>
<evidence type="ECO:0000313" key="5">
    <source>
        <dbReference type="EMBL" id="EPE09648.1"/>
    </source>
</evidence>
<dbReference type="HOGENOM" id="CLU_024820_0_0_1"/>
<feature type="compositionally biased region" description="Polar residues" evidence="4">
    <location>
        <begin position="105"/>
        <end position="122"/>
    </location>
</feature>
<organism evidence="5 6">
    <name type="scientific">Ophiostoma piceae (strain UAMH 11346)</name>
    <name type="common">Sap stain fungus</name>
    <dbReference type="NCBI Taxonomy" id="1262450"/>
    <lineage>
        <taxon>Eukaryota</taxon>
        <taxon>Fungi</taxon>
        <taxon>Dikarya</taxon>
        <taxon>Ascomycota</taxon>
        <taxon>Pezizomycotina</taxon>
        <taxon>Sordariomycetes</taxon>
        <taxon>Sordariomycetidae</taxon>
        <taxon>Ophiostomatales</taxon>
        <taxon>Ophiostomataceae</taxon>
        <taxon>Ophiostoma</taxon>
    </lineage>
</organism>
<accession>S3CSM8</accession>
<gene>
    <name evidence="5" type="ORF">F503_07424</name>
</gene>
<dbReference type="AlphaFoldDB" id="S3CSM8"/>
<evidence type="ECO:0000256" key="1">
    <source>
        <dbReference type="ARBA" id="ARBA00004123"/>
    </source>
</evidence>
<evidence type="ECO:0000256" key="4">
    <source>
        <dbReference type="SAM" id="MobiDB-lite"/>
    </source>
</evidence>
<comment type="similarity">
    <text evidence="2">Belongs to the ESS2 family.</text>
</comment>
<name>S3CSM8_OPHP1</name>
<evidence type="ECO:0000313" key="6">
    <source>
        <dbReference type="Proteomes" id="UP000016923"/>
    </source>
</evidence>
<sequence>MADKDTGASSALVRKRTDTQLMPPPPVAKRIQRPKTVLDEDTYTDGLSKIIARDFFPGLLESDAQSDYLNAIDSKDQAWISSAGKRLREVMTPGNRRHRHRLHTPSLQNTDGRPDETPQSFVGDTPASVFSVSTTASAAEERASKAAAGPDTSMSLGSFQSKYTSEDNESFYKLLDKQNQKRAEKHAWLYNGNKLPSKMQLKQREIEDRLIESGTAIVDDGYNKKDRLAIKDREDRPAAPEMWKTAPKNALMFGPDGLDSSVQSVAEKAQAESLAPPKSIVYANTRLQDPSVAAEQQRRRQQLAKDRRGSSVSRASGPPSPTLSAVRDAIAGKPRRQDADSTIGSIAGSAAGTATGGETPRVNGYAFVDDDESVVDAAEAEPEPIIKFGTADSRPNPFQLQAKSTREGLHHRMVERIAHNKRTSARVGMTGRAQTPVTPYPNSPRVKGGLTPAGQRLWSSMAGGSVQRDAVSSFNKQRNGQQKDPKGSRRARLREMNAALRQ</sequence>
<dbReference type="eggNOG" id="KOG2627">
    <property type="taxonomic scope" value="Eukaryota"/>
</dbReference>
<dbReference type="Proteomes" id="UP000016923">
    <property type="component" value="Unassembled WGS sequence"/>
</dbReference>
<feature type="region of interest" description="Disordered" evidence="4">
    <location>
        <begin position="432"/>
        <end position="502"/>
    </location>
</feature>
<proteinExistence type="inferred from homology"/>
<dbReference type="PANTHER" id="PTHR12940:SF0">
    <property type="entry name" value="SPLICING FACTOR ESS-2 HOMOLOG"/>
    <property type="match status" value="1"/>
</dbReference>
<dbReference type="VEuPathDB" id="FungiDB:F503_07424"/>
<dbReference type="GO" id="GO:0071013">
    <property type="term" value="C:catalytic step 2 spliceosome"/>
    <property type="evidence" value="ECO:0007669"/>
    <property type="project" value="TreeGrafter"/>
</dbReference>
<evidence type="ECO:0000256" key="2">
    <source>
        <dbReference type="ARBA" id="ARBA00009072"/>
    </source>
</evidence>
<dbReference type="STRING" id="1262450.S3CSM8"/>
<dbReference type="InterPro" id="IPR019148">
    <property type="entry name" value="Nuclear_protein_DGCR14_ESS-2"/>
</dbReference>
<keyword evidence="6" id="KW-1185">Reference proteome</keyword>
<dbReference type="OMA" id="AQNDYLD"/>
<comment type="subcellular location">
    <subcellularLocation>
        <location evidence="1">Nucleus</location>
    </subcellularLocation>
</comment>
<dbReference type="Pfam" id="PF09751">
    <property type="entry name" value="Es2"/>
    <property type="match status" value="1"/>
</dbReference>
<feature type="region of interest" description="Disordered" evidence="4">
    <location>
        <begin position="91"/>
        <end position="126"/>
    </location>
</feature>
<feature type="region of interest" description="Disordered" evidence="4">
    <location>
        <begin position="287"/>
        <end position="364"/>
    </location>
</feature>
<reference evidence="5 6" key="1">
    <citation type="journal article" date="2013" name="BMC Genomics">
        <title>The genome and transcriptome of the pine saprophyte Ophiostoma piceae, and a comparison with the bark beetle-associated pine pathogen Grosmannia clavigera.</title>
        <authorList>
            <person name="Haridas S."/>
            <person name="Wang Y."/>
            <person name="Lim L."/>
            <person name="Massoumi Alamouti S."/>
            <person name="Jackman S."/>
            <person name="Docking R."/>
            <person name="Robertson G."/>
            <person name="Birol I."/>
            <person name="Bohlmann J."/>
            <person name="Breuil C."/>
        </authorList>
    </citation>
    <scope>NUCLEOTIDE SEQUENCE [LARGE SCALE GENOMIC DNA]</scope>
    <source>
        <strain evidence="5 6">UAMH 11346</strain>
    </source>
</reference>
<keyword evidence="3" id="KW-0539">Nucleus</keyword>